<keyword evidence="3" id="KW-1185">Reference proteome</keyword>
<name>A0ABR3VLP5_HUMIN</name>
<sequence>MLNTFPQFSRLPVEIRRQIWEYVFSAWTVFSAAVPSMPDESPDRRARRLVTRFIGDAPFLASQSCAGARQVMQETQSFHPVDILRPTDETFGAPLFALDRTVFYLGNYGEMHCVLRRLRPSWGHDLRPHLFGIRHVVVHYYANYRHCLQAAIDQLWSSFVSLETAIFVRMPGNRPQYVDELALPSPAAADYYVKLAQKTSSLGFLGDSDSPAELWAPLGDRRFQLVIFPHPPDAAEAVLDEQDGRLRWSGA</sequence>
<protein>
    <recommendedName>
        <fullName evidence="1">2EXR domain-containing protein</fullName>
    </recommendedName>
</protein>
<dbReference type="Proteomes" id="UP001583172">
    <property type="component" value="Unassembled WGS sequence"/>
</dbReference>
<evidence type="ECO:0000313" key="2">
    <source>
        <dbReference type="EMBL" id="KAL1842705.1"/>
    </source>
</evidence>
<accession>A0ABR3VLP5</accession>
<dbReference type="EMBL" id="JAZGSY010000035">
    <property type="protein sequence ID" value="KAL1842705.1"/>
    <property type="molecule type" value="Genomic_DNA"/>
</dbReference>
<evidence type="ECO:0000313" key="3">
    <source>
        <dbReference type="Proteomes" id="UP001583172"/>
    </source>
</evidence>
<evidence type="ECO:0000259" key="1">
    <source>
        <dbReference type="Pfam" id="PF20150"/>
    </source>
</evidence>
<comment type="caution">
    <text evidence="2">The sequence shown here is derived from an EMBL/GenBank/DDBJ whole genome shotgun (WGS) entry which is preliminary data.</text>
</comment>
<dbReference type="InterPro" id="IPR045518">
    <property type="entry name" value="2EXR"/>
</dbReference>
<organism evidence="2 3">
    <name type="scientific">Humicola insolens</name>
    <name type="common">Soft-rot fungus</name>
    <dbReference type="NCBI Taxonomy" id="85995"/>
    <lineage>
        <taxon>Eukaryota</taxon>
        <taxon>Fungi</taxon>
        <taxon>Dikarya</taxon>
        <taxon>Ascomycota</taxon>
        <taxon>Pezizomycotina</taxon>
        <taxon>Sordariomycetes</taxon>
        <taxon>Sordariomycetidae</taxon>
        <taxon>Sordariales</taxon>
        <taxon>Chaetomiaceae</taxon>
        <taxon>Mycothermus</taxon>
    </lineage>
</organism>
<dbReference type="Pfam" id="PF20150">
    <property type="entry name" value="2EXR"/>
    <property type="match status" value="1"/>
</dbReference>
<gene>
    <name evidence="2" type="ORF">VTJ49DRAFT_4484</name>
</gene>
<proteinExistence type="predicted"/>
<reference evidence="2 3" key="1">
    <citation type="journal article" date="2024" name="Commun. Biol.">
        <title>Comparative genomic analysis of thermophilic fungi reveals convergent evolutionary adaptations and gene losses.</title>
        <authorList>
            <person name="Steindorff A.S."/>
            <person name="Aguilar-Pontes M.V."/>
            <person name="Robinson A.J."/>
            <person name="Andreopoulos B."/>
            <person name="LaButti K."/>
            <person name="Kuo A."/>
            <person name="Mondo S."/>
            <person name="Riley R."/>
            <person name="Otillar R."/>
            <person name="Haridas S."/>
            <person name="Lipzen A."/>
            <person name="Grimwood J."/>
            <person name="Schmutz J."/>
            <person name="Clum A."/>
            <person name="Reid I.D."/>
            <person name="Moisan M.C."/>
            <person name="Butler G."/>
            <person name="Nguyen T.T.M."/>
            <person name="Dewar K."/>
            <person name="Conant G."/>
            <person name="Drula E."/>
            <person name="Henrissat B."/>
            <person name="Hansel C."/>
            <person name="Singer S."/>
            <person name="Hutchinson M.I."/>
            <person name="de Vries R.P."/>
            <person name="Natvig D.O."/>
            <person name="Powell A.J."/>
            <person name="Tsang A."/>
            <person name="Grigoriev I.V."/>
        </authorList>
    </citation>
    <scope>NUCLEOTIDE SEQUENCE [LARGE SCALE GENOMIC DNA]</scope>
    <source>
        <strain evidence="2 3">CBS 620.91</strain>
    </source>
</reference>
<feature type="domain" description="2EXR" evidence="1">
    <location>
        <begin position="5"/>
        <end position="72"/>
    </location>
</feature>